<protein>
    <recommendedName>
        <fullName evidence="4">Fatty acyl-CoA reductase</fullName>
        <ecNumber evidence="4">1.2.1.84</ecNumber>
    </recommendedName>
</protein>
<evidence type="ECO:0000259" key="5">
    <source>
        <dbReference type="Pfam" id="PF03015"/>
    </source>
</evidence>
<feature type="domain" description="Fatty acyl-CoA reductase C-terminal" evidence="5">
    <location>
        <begin position="509"/>
        <end position="601"/>
    </location>
</feature>
<dbReference type="Pfam" id="PF03015">
    <property type="entry name" value="Sterile"/>
    <property type="match status" value="1"/>
</dbReference>
<keyword evidence="4" id="KW-0560">Oxidoreductase</keyword>
<dbReference type="EC" id="1.2.1.84" evidence="4"/>
<accession>A0ABN7NKR7</accession>
<reference evidence="7" key="1">
    <citation type="submission" date="2021-03" db="EMBL/GenBank/DDBJ databases">
        <authorList>
            <person name="Tran Van P."/>
        </authorList>
    </citation>
    <scope>NUCLEOTIDE SEQUENCE</scope>
</reference>
<evidence type="ECO:0000313" key="8">
    <source>
        <dbReference type="Proteomes" id="UP001153148"/>
    </source>
</evidence>
<dbReference type="Proteomes" id="UP001153148">
    <property type="component" value="Unassembled WGS sequence"/>
</dbReference>
<dbReference type="InterPro" id="IPR033640">
    <property type="entry name" value="FAR_C"/>
</dbReference>
<proteinExistence type="inferred from homology"/>
<dbReference type="PANTHER" id="PTHR11011">
    <property type="entry name" value="MALE STERILITY PROTEIN 2-RELATED"/>
    <property type="match status" value="1"/>
</dbReference>
<evidence type="ECO:0000259" key="6">
    <source>
        <dbReference type="Pfam" id="PF07993"/>
    </source>
</evidence>
<evidence type="ECO:0000256" key="3">
    <source>
        <dbReference type="ARBA" id="ARBA00023098"/>
    </source>
</evidence>
<evidence type="ECO:0000256" key="4">
    <source>
        <dbReference type="RuleBase" id="RU363097"/>
    </source>
</evidence>
<organism evidence="7 8">
    <name type="scientific">Timema podura</name>
    <name type="common">Walking stick</name>
    <dbReference type="NCBI Taxonomy" id="61482"/>
    <lineage>
        <taxon>Eukaryota</taxon>
        <taxon>Metazoa</taxon>
        <taxon>Ecdysozoa</taxon>
        <taxon>Arthropoda</taxon>
        <taxon>Hexapoda</taxon>
        <taxon>Insecta</taxon>
        <taxon>Pterygota</taxon>
        <taxon>Neoptera</taxon>
        <taxon>Polyneoptera</taxon>
        <taxon>Phasmatodea</taxon>
        <taxon>Timematodea</taxon>
        <taxon>Timematoidea</taxon>
        <taxon>Timematidae</taxon>
        <taxon>Timema</taxon>
    </lineage>
</organism>
<dbReference type="InterPro" id="IPR013120">
    <property type="entry name" value="FAR_NAD-bd"/>
</dbReference>
<comment type="function">
    <text evidence="4">Catalyzes the reduction of fatty acyl-CoA to fatty alcohols.</text>
</comment>
<dbReference type="EMBL" id="CAJPIN010000531">
    <property type="protein sequence ID" value="CAG2053625.1"/>
    <property type="molecule type" value="Genomic_DNA"/>
</dbReference>
<keyword evidence="3 4" id="KW-0443">Lipid metabolism</keyword>
<keyword evidence="2 4" id="KW-0444">Lipid biosynthesis</keyword>
<dbReference type="InterPro" id="IPR036291">
    <property type="entry name" value="NAD(P)-bd_dom_sf"/>
</dbReference>
<evidence type="ECO:0000313" key="7">
    <source>
        <dbReference type="EMBL" id="CAG2053625.1"/>
    </source>
</evidence>
<dbReference type="SUPFAM" id="SSF51735">
    <property type="entry name" value="NAD(P)-binding Rossmann-fold domains"/>
    <property type="match status" value="1"/>
</dbReference>
<comment type="similarity">
    <text evidence="1 4">Belongs to the fatty acyl-CoA reductase family.</text>
</comment>
<name>A0ABN7NKR7_TIMPD</name>
<comment type="catalytic activity">
    <reaction evidence="4">
        <text>a long-chain fatty acyl-CoA + 2 NADPH + 2 H(+) = a long-chain primary fatty alcohol + 2 NADP(+) + CoA</text>
        <dbReference type="Rhea" id="RHEA:52716"/>
        <dbReference type="ChEBI" id="CHEBI:15378"/>
        <dbReference type="ChEBI" id="CHEBI:57287"/>
        <dbReference type="ChEBI" id="CHEBI:57783"/>
        <dbReference type="ChEBI" id="CHEBI:58349"/>
        <dbReference type="ChEBI" id="CHEBI:77396"/>
        <dbReference type="ChEBI" id="CHEBI:83139"/>
        <dbReference type="EC" id="1.2.1.84"/>
    </reaction>
</comment>
<evidence type="ECO:0000256" key="1">
    <source>
        <dbReference type="ARBA" id="ARBA00005928"/>
    </source>
</evidence>
<sequence>MRVQHVALKLGARHYTPQHLGARQQNISQSIVNNTPVNLEMRIRSEGAAVKPERFTVPETMRGIQGKGGGEFSHVARMDDDGHLGLHNILVGKPEEIRPLGKPKHWCEDIVKMYLKEVGCQVRGRLELSHDRIEWRAYILTAINFLVPQGRKAVSMADPGSPIAEFYRGRCIMITGATGFMGKVLVEKLLRSCPDIANIYLLMRPKRGTDVMTRLDELTSATLFDWLRKEHPESLNKLVPIRGDITCPELGISVTDQKILEENVSVVFHSAATVKFDEALKLSVAMNIMGTKRLVQLCHKMIKLEALVHVSTAYCNCNRQEIGELVYPPPADPDKIIQCVEWMDEELLNTITPKIIGNRPNTYTFTKALAEHVLIKQSGSLPVAIVRPSIVTAAWHEPIPGWVDNLNGPTGMIAGAGKGVLRTILCYRDLVADLVPVDVAINLLISPVKPNNILVYNCTSGSLNPIRWGDIESIGHECILKNPFSNVLWYPGGSFKSSRLLNMLCVLVFHSAPAYLFDMVARISGKKPIMVRVHDKLQRAVSCLEFFTTHEWRFTNDNMTRLMARLHPRDRKIFNFDIADLDWKVYWEQYVLGTRKFILKEDPSTFPAARSHLRKMYYLHRLSQLVTVFLVWRLLIARSETARYMWQNLVALILKLVKSPQSSLARPT</sequence>
<dbReference type="CDD" id="cd05236">
    <property type="entry name" value="FAR-N_SDR_e"/>
    <property type="match status" value="1"/>
</dbReference>
<dbReference type="Gene3D" id="3.40.50.720">
    <property type="entry name" value="NAD(P)-binding Rossmann-like Domain"/>
    <property type="match status" value="1"/>
</dbReference>
<dbReference type="CDD" id="cd09071">
    <property type="entry name" value="FAR_C"/>
    <property type="match status" value="1"/>
</dbReference>
<gene>
    <name evidence="7" type="ORF">TPAB3V08_LOCUS676</name>
</gene>
<keyword evidence="8" id="KW-1185">Reference proteome</keyword>
<comment type="caution">
    <text evidence="7">The sequence shown here is derived from an EMBL/GenBank/DDBJ whole genome shotgun (WGS) entry which is preliminary data.</text>
</comment>
<dbReference type="InterPro" id="IPR026055">
    <property type="entry name" value="FAR"/>
</dbReference>
<evidence type="ECO:0000256" key="2">
    <source>
        <dbReference type="ARBA" id="ARBA00022516"/>
    </source>
</evidence>
<keyword evidence="4" id="KW-0521">NADP</keyword>
<dbReference type="PANTHER" id="PTHR11011:SF116">
    <property type="entry name" value="FATTY ACYL-COA REDUCTASE CG5065-RELATED"/>
    <property type="match status" value="1"/>
</dbReference>
<feature type="domain" description="Thioester reductase (TE)" evidence="6">
    <location>
        <begin position="174"/>
        <end position="443"/>
    </location>
</feature>
<dbReference type="Pfam" id="PF07993">
    <property type="entry name" value="NAD_binding_4"/>
    <property type="match status" value="1"/>
</dbReference>